<name>A0A0P6YCI4_9CHLR</name>
<gene>
    <name evidence="1" type="ORF">SE18_04805</name>
</gene>
<reference evidence="1 2" key="1">
    <citation type="submission" date="2015-07" db="EMBL/GenBank/DDBJ databases">
        <title>Whole genome sequence of Herpetosiphon geysericola DSM 7119.</title>
        <authorList>
            <person name="Hemp J."/>
            <person name="Ward L.M."/>
            <person name="Pace L.A."/>
            <person name="Fischer W.W."/>
        </authorList>
    </citation>
    <scope>NUCLEOTIDE SEQUENCE [LARGE SCALE GENOMIC DNA]</scope>
    <source>
        <strain evidence="1 2">DSM 7119</strain>
    </source>
</reference>
<dbReference type="RefSeq" id="WP_054533278.1">
    <property type="nucleotide sequence ID" value="NZ_LGKP01000008.1"/>
</dbReference>
<evidence type="ECO:0000313" key="1">
    <source>
        <dbReference type="EMBL" id="KPL91067.1"/>
    </source>
</evidence>
<comment type="caution">
    <text evidence="1">The sequence shown here is derived from an EMBL/GenBank/DDBJ whole genome shotgun (WGS) entry which is preliminary data.</text>
</comment>
<organism evidence="1 2">
    <name type="scientific">Herpetosiphon geysericola</name>
    <dbReference type="NCBI Taxonomy" id="70996"/>
    <lineage>
        <taxon>Bacteria</taxon>
        <taxon>Bacillati</taxon>
        <taxon>Chloroflexota</taxon>
        <taxon>Chloroflexia</taxon>
        <taxon>Herpetosiphonales</taxon>
        <taxon>Herpetosiphonaceae</taxon>
        <taxon>Herpetosiphon</taxon>
    </lineage>
</organism>
<keyword evidence="2" id="KW-1185">Reference proteome</keyword>
<dbReference type="STRING" id="70996.SE18_04805"/>
<accession>A0A0P6YCI4</accession>
<evidence type="ECO:0000313" key="2">
    <source>
        <dbReference type="Proteomes" id="UP000050277"/>
    </source>
</evidence>
<protein>
    <submittedName>
        <fullName evidence="1">Uncharacterized protein</fullName>
    </submittedName>
</protein>
<dbReference type="AlphaFoldDB" id="A0A0P6YCI4"/>
<dbReference type="EMBL" id="LGKP01000008">
    <property type="protein sequence ID" value="KPL91067.1"/>
    <property type="molecule type" value="Genomic_DNA"/>
</dbReference>
<proteinExistence type="predicted"/>
<sequence length="126" mass="14572">MSQSFLTAALSNEHYILQVAVDFVPALVKTQLQAVHKTLLAILTHPYASDPELECIGLGSIMVNQKNLAFELCFINSNYAEYQHHKRINFLFYLLASVDQQFPIDHNQLPHNLSQWIEYYPKEYTD</sequence>
<dbReference type="Proteomes" id="UP000050277">
    <property type="component" value="Unassembled WGS sequence"/>
</dbReference>